<keyword evidence="2 3" id="KW-0378">Hydrolase</keyword>
<name>A0A809RKA5_9BACT</name>
<dbReference type="InterPro" id="IPR029069">
    <property type="entry name" value="HotDog_dom_sf"/>
</dbReference>
<dbReference type="Pfam" id="PF13279">
    <property type="entry name" value="4HBT_2"/>
    <property type="match status" value="1"/>
</dbReference>
<reference evidence="3" key="1">
    <citation type="journal article" name="DNA Res.">
        <title>The physiological potential of anammox bacteria as revealed by their core genome structure.</title>
        <authorList>
            <person name="Okubo T."/>
            <person name="Toyoda A."/>
            <person name="Fukuhara K."/>
            <person name="Uchiyama I."/>
            <person name="Harigaya Y."/>
            <person name="Kuroiwa M."/>
            <person name="Suzuki T."/>
            <person name="Murakami Y."/>
            <person name="Suwa Y."/>
            <person name="Takami H."/>
        </authorList>
    </citation>
    <scope>NUCLEOTIDE SEQUENCE</scope>
    <source>
        <strain evidence="3">317325-2</strain>
    </source>
</reference>
<dbReference type="PANTHER" id="PTHR31793">
    <property type="entry name" value="4-HYDROXYBENZOYL-COA THIOESTERASE FAMILY MEMBER"/>
    <property type="match status" value="1"/>
</dbReference>
<dbReference type="SUPFAM" id="SSF54637">
    <property type="entry name" value="Thioesterase/thiol ester dehydrase-isomerase"/>
    <property type="match status" value="1"/>
</dbReference>
<dbReference type="GO" id="GO:0047617">
    <property type="term" value="F:fatty acyl-CoA hydrolase activity"/>
    <property type="evidence" value="ECO:0007669"/>
    <property type="project" value="TreeGrafter"/>
</dbReference>
<sequence length="143" mass="17278">MRQVTSERIRVRYGETDRMGHAYYANYLYWLEQARGAWCRDRGFTYKDLEEQGLFWPVVEVHLRYKGEIHYDDWIRIDVRMSEVRRAAIRFEYEIWNETSNEKTTEGHTWHVLMGGDRKAQTIPDSLRELLERDPDAFPTVET</sequence>
<dbReference type="CDD" id="cd00586">
    <property type="entry name" value="4HBT"/>
    <property type="match status" value="1"/>
</dbReference>
<evidence type="ECO:0000313" key="4">
    <source>
        <dbReference type="Proteomes" id="UP000662873"/>
    </source>
</evidence>
<comment type="similarity">
    <text evidence="1">Belongs to the 4-hydroxybenzoyl-CoA thioesterase family.</text>
</comment>
<dbReference type="EMBL" id="AP021858">
    <property type="protein sequence ID" value="BBO24955.1"/>
    <property type="molecule type" value="Genomic_DNA"/>
</dbReference>
<dbReference type="InterPro" id="IPR006684">
    <property type="entry name" value="YbgC/YbaW"/>
</dbReference>
<dbReference type="PIRSF" id="PIRSF003230">
    <property type="entry name" value="YbgC"/>
    <property type="match status" value="1"/>
</dbReference>
<dbReference type="KEGG" id="npy:NPRO_25500"/>
<proteinExistence type="inferred from homology"/>
<evidence type="ECO:0000256" key="2">
    <source>
        <dbReference type="ARBA" id="ARBA00022801"/>
    </source>
</evidence>
<dbReference type="NCBIfam" id="TIGR00051">
    <property type="entry name" value="YbgC/FadM family acyl-CoA thioesterase"/>
    <property type="match status" value="1"/>
</dbReference>
<dbReference type="InterPro" id="IPR050563">
    <property type="entry name" value="4-hydroxybenzoyl-CoA_TE"/>
</dbReference>
<dbReference type="Gene3D" id="3.10.129.10">
    <property type="entry name" value="Hotdog Thioesterase"/>
    <property type="match status" value="1"/>
</dbReference>
<dbReference type="AlphaFoldDB" id="A0A809RKA5"/>
<protein>
    <submittedName>
        <fullName evidence="3">Acyl-CoA thioester hydrolase, YbgC/YbaW family</fullName>
    </submittedName>
</protein>
<dbReference type="PANTHER" id="PTHR31793:SF27">
    <property type="entry name" value="NOVEL THIOESTERASE SUPERFAMILY DOMAIN AND SAPOSIN A-TYPE DOMAIN CONTAINING PROTEIN (0610012H03RIK)"/>
    <property type="match status" value="1"/>
</dbReference>
<gene>
    <name evidence="3" type="ORF">NPRO_25500</name>
</gene>
<evidence type="ECO:0000313" key="3">
    <source>
        <dbReference type="EMBL" id="BBO24955.1"/>
    </source>
</evidence>
<organism evidence="3 4">
    <name type="scientific">Candidatus Nitrosymbiomonas proteolyticus</name>
    <dbReference type="NCBI Taxonomy" id="2608984"/>
    <lineage>
        <taxon>Bacteria</taxon>
        <taxon>Bacillati</taxon>
        <taxon>Armatimonadota</taxon>
        <taxon>Armatimonadota incertae sedis</taxon>
        <taxon>Candidatus Nitrosymbiomonas</taxon>
    </lineage>
</organism>
<dbReference type="Proteomes" id="UP000662873">
    <property type="component" value="Chromosome"/>
</dbReference>
<accession>A0A809RKA5</accession>
<evidence type="ECO:0000256" key="1">
    <source>
        <dbReference type="ARBA" id="ARBA00005953"/>
    </source>
</evidence>